<evidence type="ECO:0000313" key="2">
    <source>
        <dbReference type="EnsemblMetazoa" id="HelroP182987"/>
    </source>
</evidence>
<dbReference type="Proteomes" id="UP000015101">
    <property type="component" value="Unassembled WGS sequence"/>
</dbReference>
<sequence>MYPFNFHTKRTSFSKSGKLISIKRNRLRDSSFEGLKFPEEFIMEDVRPRWSPRHYVGGGVGAERPMNWALEFCNFSLLPARLPDGKWFTIRKAVVYYPHSNGLLSGALAVGEPLCKEEE</sequence>
<dbReference type="EMBL" id="AMQM01008513">
    <property type="status" value="NOT_ANNOTATED_CDS"/>
    <property type="molecule type" value="Genomic_DNA"/>
</dbReference>
<dbReference type="EMBL" id="KB097788">
    <property type="protein sequence ID" value="ESN89977.1"/>
    <property type="molecule type" value="Genomic_DNA"/>
</dbReference>
<dbReference type="EnsemblMetazoa" id="HelroT182987">
    <property type="protein sequence ID" value="HelroP182987"/>
    <property type="gene ID" value="HelroG182987"/>
</dbReference>
<name>T1FJ20_HELRO</name>
<proteinExistence type="predicted"/>
<protein>
    <submittedName>
        <fullName evidence="1 2">Uncharacterized protein</fullName>
    </submittedName>
</protein>
<evidence type="ECO:0000313" key="3">
    <source>
        <dbReference type="Proteomes" id="UP000015101"/>
    </source>
</evidence>
<keyword evidence="3" id="KW-1185">Reference proteome</keyword>
<reference evidence="3" key="1">
    <citation type="submission" date="2012-12" db="EMBL/GenBank/DDBJ databases">
        <authorList>
            <person name="Hellsten U."/>
            <person name="Grimwood J."/>
            <person name="Chapman J.A."/>
            <person name="Shapiro H."/>
            <person name="Aerts A."/>
            <person name="Otillar R.P."/>
            <person name="Terry A.Y."/>
            <person name="Boore J.L."/>
            <person name="Simakov O."/>
            <person name="Marletaz F."/>
            <person name="Cho S.-J."/>
            <person name="Edsinger-Gonzales E."/>
            <person name="Havlak P."/>
            <person name="Kuo D.-H."/>
            <person name="Larsson T."/>
            <person name="Lv J."/>
            <person name="Arendt D."/>
            <person name="Savage R."/>
            <person name="Osoegawa K."/>
            <person name="de Jong P."/>
            <person name="Lindberg D.R."/>
            <person name="Seaver E.C."/>
            <person name="Weisblat D.A."/>
            <person name="Putnam N.H."/>
            <person name="Grigoriev I.V."/>
            <person name="Rokhsar D.S."/>
        </authorList>
    </citation>
    <scope>NUCLEOTIDE SEQUENCE</scope>
</reference>
<dbReference type="GeneID" id="20208819"/>
<dbReference type="KEGG" id="hro:HELRODRAFT_182987"/>
<dbReference type="CTD" id="20208819"/>
<organism evidence="2 3">
    <name type="scientific">Helobdella robusta</name>
    <name type="common">Californian leech</name>
    <dbReference type="NCBI Taxonomy" id="6412"/>
    <lineage>
        <taxon>Eukaryota</taxon>
        <taxon>Metazoa</taxon>
        <taxon>Spiralia</taxon>
        <taxon>Lophotrochozoa</taxon>
        <taxon>Annelida</taxon>
        <taxon>Clitellata</taxon>
        <taxon>Hirudinea</taxon>
        <taxon>Rhynchobdellida</taxon>
        <taxon>Glossiphoniidae</taxon>
        <taxon>Helobdella</taxon>
    </lineage>
</organism>
<reference evidence="2" key="3">
    <citation type="submission" date="2015-06" db="UniProtKB">
        <authorList>
            <consortium name="EnsemblMetazoa"/>
        </authorList>
    </citation>
    <scope>IDENTIFICATION</scope>
</reference>
<accession>T1FJ20</accession>
<dbReference type="AlphaFoldDB" id="T1FJ20"/>
<gene>
    <name evidence="2" type="primary">20208819</name>
    <name evidence="1" type="ORF">HELRODRAFT_182987</name>
</gene>
<evidence type="ECO:0000313" key="1">
    <source>
        <dbReference type="EMBL" id="ESN89977.1"/>
    </source>
</evidence>
<reference evidence="1 3" key="2">
    <citation type="journal article" date="2013" name="Nature">
        <title>Insights into bilaterian evolution from three spiralian genomes.</title>
        <authorList>
            <person name="Simakov O."/>
            <person name="Marletaz F."/>
            <person name="Cho S.J."/>
            <person name="Edsinger-Gonzales E."/>
            <person name="Havlak P."/>
            <person name="Hellsten U."/>
            <person name="Kuo D.H."/>
            <person name="Larsson T."/>
            <person name="Lv J."/>
            <person name="Arendt D."/>
            <person name="Savage R."/>
            <person name="Osoegawa K."/>
            <person name="de Jong P."/>
            <person name="Grimwood J."/>
            <person name="Chapman J.A."/>
            <person name="Shapiro H."/>
            <person name="Aerts A."/>
            <person name="Otillar R.P."/>
            <person name="Terry A.Y."/>
            <person name="Boore J.L."/>
            <person name="Grigoriev I.V."/>
            <person name="Lindberg D.R."/>
            <person name="Seaver E.C."/>
            <person name="Weisblat D.A."/>
            <person name="Putnam N.H."/>
            <person name="Rokhsar D.S."/>
        </authorList>
    </citation>
    <scope>NUCLEOTIDE SEQUENCE</scope>
</reference>
<dbReference type="RefSeq" id="XP_009031953.1">
    <property type="nucleotide sequence ID" value="XM_009033705.1"/>
</dbReference>
<dbReference type="HOGENOM" id="CLU_2280415_0_0_1"/>
<dbReference type="InParanoid" id="T1FJ20"/>